<dbReference type="PROSITE" id="PS51257">
    <property type="entry name" value="PROKAR_LIPOPROTEIN"/>
    <property type="match status" value="1"/>
</dbReference>
<evidence type="ECO:0008006" key="4">
    <source>
        <dbReference type="Google" id="ProtNLM"/>
    </source>
</evidence>
<sequence length="98" mass="10503">MRHKLATLAFTACIWAAACGAAAAGAASPGIAGAVDLPGAEPVPVRWVCNDGRCLWQPHSRVRVPVYAQSWGPPTRPNCSYIRRVGPQGQAHWQQVCR</sequence>
<dbReference type="EMBL" id="CP063362">
    <property type="protein sequence ID" value="QRG04918.1"/>
    <property type="molecule type" value="Genomic_DNA"/>
</dbReference>
<evidence type="ECO:0000313" key="3">
    <source>
        <dbReference type="Proteomes" id="UP000596427"/>
    </source>
</evidence>
<dbReference type="AlphaFoldDB" id="A0A974PJV5"/>
<keyword evidence="1" id="KW-0732">Signal</keyword>
<organism evidence="2 3">
    <name type="scientific">Xanthobacter dioxanivorans</name>
    <dbReference type="NCBI Taxonomy" id="2528964"/>
    <lineage>
        <taxon>Bacteria</taxon>
        <taxon>Pseudomonadati</taxon>
        <taxon>Pseudomonadota</taxon>
        <taxon>Alphaproteobacteria</taxon>
        <taxon>Hyphomicrobiales</taxon>
        <taxon>Xanthobacteraceae</taxon>
        <taxon>Xanthobacter</taxon>
    </lineage>
</organism>
<keyword evidence="3" id="KW-1185">Reference proteome</keyword>
<dbReference type="RefSeq" id="WP_203191793.1">
    <property type="nucleotide sequence ID" value="NZ_CP063362.1"/>
</dbReference>
<protein>
    <recommendedName>
        <fullName evidence="4">Secreted protein</fullName>
    </recommendedName>
</protein>
<reference evidence="2 3" key="1">
    <citation type="submission" date="2020-10" db="EMBL/GenBank/DDBJ databases">
        <title>Degradation of 1,4-Dioxane by Xanthobacter sp. YN2, via a Novel Group-2 Soluble Di-Iron Monooxygenase.</title>
        <authorList>
            <person name="Ma F."/>
            <person name="Wang Y."/>
            <person name="Yang J."/>
            <person name="Guo H."/>
            <person name="Su D."/>
            <person name="Yu L."/>
        </authorList>
    </citation>
    <scope>NUCLEOTIDE SEQUENCE [LARGE SCALE GENOMIC DNA]</scope>
    <source>
        <strain evidence="2 3">YN2</strain>
    </source>
</reference>
<name>A0A974PJV5_9HYPH</name>
<feature type="signal peptide" evidence="1">
    <location>
        <begin position="1"/>
        <end position="23"/>
    </location>
</feature>
<accession>A0A974PJV5</accession>
<dbReference type="KEGG" id="xdi:EZH22_17425"/>
<evidence type="ECO:0000256" key="1">
    <source>
        <dbReference type="SAM" id="SignalP"/>
    </source>
</evidence>
<evidence type="ECO:0000313" key="2">
    <source>
        <dbReference type="EMBL" id="QRG04918.1"/>
    </source>
</evidence>
<proteinExistence type="predicted"/>
<feature type="chain" id="PRO_5037769451" description="Secreted protein" evidence="1">
    <location>
        <begin position="24"/>
        <end position="98"/>
    </location>
</feature>
<dbReference type="Proteomes" id="UP000596427">
    <property type="component" value="Chromosome"/>
</dbReference>
<gene>
    <name evidence="2" type="ORF">EZH22_17425</name>
</gene>